<gene>
    <name evidence="2" type="ORF">PHYBLDRAFT_140595</name>
</gene>
<dbReference type="InParanoid" id="A0A163B6C3"/>
<feature type="compositionally biased region" description="Basic residues" evidence="1">
    <location>
        <begin position="1"/>
        <end position="12"/>
    </location>
</feature>
<proteinExistence type="predicted"/>
<accession>A0A163B6C3</accession>
<dbReference type="Proteomes" id="UP000077315">
    <property type="component" value="Unassembled WGS sequence"/>
</dbReference>
<dbReference type="VEuPathDB" id="FungiDB:PHYBLDRAFT_140595"/>
<name>A0A163B6C3_PHYB8</name>
<dbReference type="AlphaFoldDB" id="A0A163B6C3"/>
<feature type="region of interest" description="Disordered" evidence="1">
    <location>
        <begin position="1"/>
        <end position="32"/>
    </location>
</feature>
<sequence length="66" mass="8154">MSCPTRKRRSRKIAVEQSLSSEEEKPSSPSSDQYYEFWMLDRWMYRWFNTKNPHKMKIEHPSIQSW</sequence>
<evidence type="ECO:0000313" key="2">
    <source>
        <dbReference type="EMBL" id="OAD78521.1"/>
    </source>
</evidence>
<evidence type="ECO:0000256" key="1">
    <source>
        <dbReference type="SAM" id="MobiDB-lite"/>
    </source>
</evidence>
<reference evidence="3" key="1">
    <citation type="submission" date="2015-06" db="EMBL/GenBank/DDBJ databases">
        <title>Expansion of signal transduction pathways in fungi by whole-genome duplication.</title>
        <authorList>
            <consortium name="DOE Joint Genome Institute"/>
            <person name="Corrochano L.M."/>
            <person name="Kuo A."/>
            <person name="Marcet-Houben M."/>
            <person name="Polaino S."/>
            <person name="Salamov A."/>
            <person name="Villalobos J.M."/>
            <person name="Alvarez M.I."/>
            <person name="Avalos J."/>
            <person name="Benito E.P."/>
            <person name="Benoit I."/>
            <person name="Burger G."/>
            <person name="Camino L.P."/>
            <person name="Canovas D."/>
            <person name="Cerda-Olmedo E."/>
            <person name="Cheng J.-F."/>
            <person name="Dominguez A."/>
            <person name="Elias M."/>
            <person name="Eslava A.P."/>
            <person name="Glaser F."/>
            <person name="Grimwood J."/>
            <person name="Gutierrez G."/>
            <person name="Heitman J."/>
            <person name="Henrissat B."/>
            <person name="Iturriaga E.A."/>
            <person name="Lang B.F."/>
            <person name="Lavin J.L."/>
            <person name="Lee S."/>
            <person name="Li W."/>
            <person name="Lindquist E."/>
            <person name="Lopez-Garcia S."/>
            <person name="Luque E.M."/>
            <person name="Marcos A.T."/>
            <person name="Martin J."/>
            <person name="McCluskey K."/>
            <person name="Medina H.R."/>
            <person name="Miralles-Duran A."/>
            <person name="Miyazaki A."/>
            <person name="Munoz-Torres E."/>
            <person name="Oguiza J.A."/>
            <person name="Ohm R."/>
            <person name="Olmedo M."/>
            <person name="Orejas M."/>
            <person name="Ortiz-Castellanos L."/>
            <person name="Pisabarro A.G."/>
            <person name="Rodriguez-Romero J."/>
            <person name="Ruiz-Herrera J."/>
            <person name="Ruiz-Vazquez R."/>
            <person name="Sanz C."/>
            <person name="Schackwitz W."/>
            <person name="Schmutz J."/>
            <person name="Shahriari M."/>
            <person name="Shelest E."/>
            <person name="Silva-Franco F."/>
            <person name="Soanes D."/>
            <person name="Syed K."/>
            <person name="Tagua V.G."/>
            <person name="Talbot N.J."/>
            <person name="Thon M."/>
            <person name="De vries R.P."/>
            <person name="Wiebenga A."/>
            <person name="Yadav J.S."/>
            <person name="Braun E.L."/>
            <person name="Baker S."/>
            <person name="Garre V."/>
            <person name="Horwitz B."/>
            <person name="Torres-Martinez S."/>
            <person name="Idnurm A."/>
            <person name="Herrera-Estrella A."/>
            <person name="Gabaldon T."/>
            <person name="Grigoriev I.V."/>
        </authorList>
    </citation>
    <scope>NUCLEOTIDE SEQUENCE [LARGE SCALE GENOMIC DNA]</scope>
    <source>
        <strain evidence="3">NRRL 1555(-)</strain>
    </source>
</reference>
<organism evidence="2 3">
    <name type="scientific">Phycomyces blakesleeanus (strain ATCC 8743b / DSM 1359 / FGSC 10004 / NBRC 33097 / NRRL 1555)</name>
    <dbReference type="NCBI Taxonomy" id="763407"/>
    <lineage>
        <taxon>Eukaryota</taxon>
        <taxon>Fungi</taxon>
        <taxon>Fungi incertae sedis</taxon>
        <taxon>Mucoromycota</taxon>
        <taxon>Mucoromycotina</taxon>
        <taxon>Mucoromycetes</taxon>
        <taxon>Mucorales</taxon>
        <taxon>Phycomycetaceae</taxon>
        <taxon>Phycomyces</taxon>
    </lineage>
</organism>
<evidence type="ECO:0000313" key="3">
    <source>
        <dbReference type="Proteomes" id="UP000077315"/>
    </source>
</evidence>
<dbReference type="EMBL" id="KV440973">
    <property type="protein sequence ID" value="OAD78521.1"/>
    <property type="molecule type" value="Genomic_DNA"/>
</dbReference>
<protein>
    <submittedName>
        <fullName evidence="2">Uncharacterized protein</fullName>
    </submittedName>
</protein>
<keyword evidence="3" id="KW-1185">Reference proteome</keyword>
<dbReference type="RefSeq" id="XP_018296561.1">
    <property type="nucleotide sequence ID" value="XM_018430432.1"/>
</dbReference>
<dbReference type="GeneID" id="28991338"/>